<dbReference type="HOGENOM" id="CLU_410861_0_0_3"/>
<keyword evidence="3" id="KW-1185">Reference proteome</keyword>
<feature type="compositionally biased region" description="Low complexity" evidence="1">
    <location>
        <begin position="195"/>
        <end position="204"/>
    </location>
</feature>
<dbReference type="AlphaFoldDB" id="B0C3K4"/>
<organism evidence="2 3">
    <name type="scientific">Acaryochloris marina (strain MBIC 11017)</name>
    <dbReference type="NCBI Taxonomy" id="329726"/>
    <lineage>
        <taxon>Bacteria</taxon>
        <taxon>Bacillati</taxon>
        <taxon>Cyanobacteriota</taxon>
        <taxon>Cyanophyceae</taxon>
        <taxon>Acaryochloridales</taxon>
        <taxon>Acaryochloridaceae</taxon>
        <taxon>Acaryochloris</taxon>
    </lineage>
</organism>
<sequence length="668" mass="70831">MFSVLATLCLGCQTDLNTPKAQELSSPVIQQPMLVAGPYELNPGLLQPIVQPDRSQKKPARPQASPQPFPSSPAITPTSPSGAGPQGGASFPTDVNIPAEADGVPLVENSQPYSPSPVPPNSPLLIISPAARPSGPAPRPIASPLPPSDNFHGGAETPRPPTNSPAARPSGPALRPTHIPLRSSPDDFQGGAATPAHSPAARPSGPAPRPTDLPKHPSLPGSFEGGAVTPVDSAPIHSPTVRPSGPVPRNIPSATSPKDSATGGATTPAHQAPHSSPAVRPSGLPPTRQQRSQPTVPEAFRDSSPPSSTPRFRSLPSPARQQNISPTSQPVLVQGTPKVPAQTTAQSPTVPPDLPLQPPQKTPPDRFPTELTPIGAADDPQVSFIVLESSTTDFKLDFDEFGKENLKIEEIITFRVRNGDVVTFTTGVNTYSQEGQEPVKNIPLILGWETEVGEVSINVAAGAEVFNRLDPQPTFKVGAKTSLFGQVLVSGEVEHGPYKFNTTTLENEISYWRIRPSVFWQIDSKTTFFGLFQAGFFNDGNQEIQSFSRLERKIGPFSVAANVFTWNFAEDLESESGYFSPLSFLLYNAEVGWKGKIFDPLTCQFAASIGNQVVNGGKSTGRGLQAKCTASLADNVELDFGYVLTNIISSGSGASNSHIFSGQLRIDF</sequence>
<accession>B0C3K4</accession>
<feature type="compositionally biased region" description="Low complexity" evidence="1">
    <location>
        <begin position="72"/>
        <end position="83"/>
    </location>
</feature>
<evidence type="ECO:0000313" key="2">
    <source>
        <dbReference type="EMBL" id="ABW29838.1"/>
    </source>
</evidence>
<feature type="compositionally biased region" description="Low complexity" evidence="1">
    <location>
        <begin position="123"/>
        <end position="134"/>
    </location>
</feature>
<feature type="compositionally biased region" description="Polar residues" evidence="1">
    <location>
        <begin position="252"/>
        <end position="269"/>
    </location>
</feature>
<dbReference type="KEGG" id="amr:AM1_4867"/>
<feature type="compositionally biased region" description="Pro residues" evidence="1">
    <location>
        <begin position="349"/>
        <end position="362"/>
    </location>
</feature>
<proteinExistence type="predicted"/>
<dbReference type="EMBL" id="CP000828">
    <property type="protein sequence ID" value="ABW29838.1"/>
    <property type="molecule type" value="Genomic_DNA"/>
</dbReference>
<dbReference type="OrthoDB" id="572800at2"/>
<dbReference type="Proteomes" id="UP000000268">
    <property type="component" value="Chromosome"/>
</dbReference>
<name>B0C3K4_ACAM1</name>
<feature type="region of interest" description="Disordered" evidence="1">
    <location>
        <begin position="50"/>
        <end position="375"/>
    </location>
</feature>
<feature type="compositionally biased region" description="Low complexity" evidence="1">
    <location>
        <begin position="302"/>
        <end position="318"/>
    </location>
</feature>
<evidence type="ECO:0000313" key="3">
    <source>
        <dbReference type="Proteomes" id="UP000000268"/>
    </source>
</evidence>
<gene>
    <name evidence="2" type="ordered locus">AM1_4867</name>
</gene>
<dbReference type="eggNOG" id="COG4223">
    <property type="taxonomic scope" value="Bacteria"/>
</dbReference>
<evidence type="ECO:0000256" key="1">
    <source>
        <dbReference type="SAM" id="MobiDB-lite"/>
    </source>
</evidence>
<protein>
    <submittedName>
        <fullName evidence="2">Uncharacterized protein</fullName>
    </submittedName>
</protein>
<dbReference type="RefSeq" id="WP_012165116.1">
    <property type="nucleotide sequence ID" value="NC_009925.1"/>
</dbReference>
<feature type="compositionally biased region" description="Pro residues" evidence="1">
    <location>
        <begin position="135"/>
        <end position="147"/>
    </location>
</feature>
<reference evidence="2 3" key="1">
    <citation type="journal article" date="2008" name="Proc. Natl. Acad. Sci. U.S.A.">
        <title>Niche adaptation and genome expansion in the chlorophyll d-producing cyanobacterium Acaryochloris marina.</title>
        <authorList>
            <person name="Swingley W.D."/>
            <person name="Chen M."/>
            <person name="Cheung P.C."/>
            <person name="Conrad A.L."/>
            <person name="Dejesa L.C."/>
            <person name="Hao J."/>
            <person name="Honchak B.M."/>
            <person name="Karbach L.E."/>
            <person name="Kurdoglu A."/>
            <person name="Lahiri S."/>
            <person name="Mastrian S.D."/>
            <person name="Miyashita H."/>
            <person name="Page L."/>
            <person name="Ramakrishna P."/>
            <person name="Satoh S."/>
            <person name="Sattley W.M."/>
            <person name="Shimada Y."/>
            <person name="Taylor H.L."/>
            <person name="Tomo T."/>
            <person name="Tsuchiya T."/>
            <person name="Wang Z.T."/>
            <person name="Raymond J."/>
            <person name="Mimuro M."/>
            <person name="Blankenship R.E."/>
            <person name="Touchman J.W."/>
        </authorList>
    </citation>
    <scope>NUCLEOTIDE SEQUENCE [LARGE SCALE GENOMIC DNA]</scope>
    <source>
        <strain evidence="3">MBIC 11017</strain>
    </source>
</reference>
<dbReference type="STRING" id="329726.AM1_4867"/>
<feature type="compositionally biased region" description="Polar residues" evidence="1">
    <location>
        <begin position="319"/>
        <end position="331"/>
    </location>
</feature>